<gene>
    <name evidence="2" type="ORF">DY218_30300</name>
</gene>
<accession>A0A372LW86</accession>
<evidence type="ECO:0000256" key="1">
    <source>
        <dbReference type="SAM" id="MobiDB-lite"/>
    </source>
</evidence>
<protein>
    <submittedName>
        <fullName evidence="2">NERD nuclease</fullName>
    </submittedName>
</protein>
<evidence type="ECO:0000313" key="3">
    <source>
        <dbReference type="Proteomes" id="UP000263094"/>
    </source>
</evidence>
<comment type="caution">
    <text evidence="2">The sequence shown here is derived from an EMBL/GenBank/DDBJ whole genome shotgun (WGS) entry which is preliminary data.</text>
</comment>
<sequence length="95" mass="10338">MSELRITQWQRFGHDRWYVGLPDGTAVGWLDRTTGRITITDARYGHAALDALQQAVPDYELPATRPPDEARPVVGAQARGGAGEARDAARPPVTA</sequence>
<dbReference type="EMBL" id="QUAK01000227">
    <property type="protein sequence ID" value="RFU82924.1"/>
    <property type="molecule type" value="Genomic_DNA"/>
</dbReference>
<dbReference type="Proteomes" id="UP000263094">
    <property type="component" value="Unassembled WGS sequence"/>
</dbReference>
<name>A0A372LW86_9ACTN</name>
<organism evidence="2 3">
    <name type="scientific">Streptomyces triticagri</name>
    <dbReference type="NCBI Taxonomy" id="2293568"/>
    <lineage>
        <taxon>Bacteria</taxon>
        <taxon>Bacillati</taxon>
        <taxon>Actinomycetota</taxon>
        <taxon>Actinomycetes</taxon>
        <taxon>Kitasatosporales</taxon>
        <taxon>Streptomycetaceae</taxon>
        <taxon>Streptomyces</taxon>
    </lineage>
</organism>
<feature type="region of interest" description="Disordered" evidence="1">
    <location>
        <begin position="62"/>
        <end position="95"/>
    </location>
</feature>
<reference evidence="2 3" key="1">
    <citation type="submission" date="2018-08" db="EMBL/GenBank/DDBJ databases">
        <title>Isolation, diversity and antifungal activity of Actinobacteria from wheat.</title>
        <authorList>
            <person name="Han C."/>
        </authorList>
    </citation>
    <scope>NUCLEOTIDE SEQUENCE [LARGE SCALE GENOMIC DNA]</scope>
    <source>
        <strain evidence="2 3">NEAU-YY421</strain>
    </source>
</reference>
<proteinExistence type="predicted"/>
<keyword evidence="3" id="KW-1185">Reference proteome</keyword>
<feature type="non-terminal residue" evidence="2">
    <location>
        <position position="95"/>
    </location>
</feature>
<dbReference type="AlphaFoldDB" id="A0A372LW86"/>
<evidence type="ECO:0000313" key="2">
    <source>
        <dbReference type="EMBL" id="RFU82924.1"/>
    </source>
</evidence>